<dbReference type="EMBL" id="JAHHHV010000076">
    <property type="protein sequence ID" value="MBW4467344.1"/>
    <property type="molecule type" value="Genomic_DNA"/>
</dbReference>
<dbReference type="AlphaFoldDB" id="A0A951PD37"/>
<dbReference type="Gene3D" id="3.90.1580.10">
    <property type="entry name" value="paralog of FGE (formylglycine-generating enzyme)"/>
    <property type="match status" value="1"/>
</dbReference>
<accession>A0A951PD37</accession>
<feature type="domain" description="Sulfatase-modifying factor enzyme-like" evidence="1">
    <location>
        <begin position="3"/>
        <end position="44"/>
    </location>
</feature>
<dbReference type="Proteomes" id="UP000707356">
    <property type="component" value="Unassembled WGS sequence"/>
</dbReference>
<protein>
    <recommendedName>
        <fullName evidence="1">Sulfatase-modifying factor enzyme-like domain-containing protein</fullName>
    </recommendedName>
</protein>
<proteinExistence type="predicted"/>
<organism evidence="2 3">
    <name type="scientific">Pegethrix bostrychoides GSE-TBD4-15B</name>
    <dbReference type="NCBI Taxonomy" id="2839662"/>
    <lineage>
        <taxon>Bacteria</taxon>
        <taxon>Bacillati</taxon>
        <taxon>Cyanobacteriota</taxon>
        <taxon>Cyanophyceae</taxon>
        <taxon>Oculatellales</taxon>
        <taxon>Oculatellaceae</taxon>
        <taxon>Pegethrix</taxon>
    </lineage>
</organism>
<comment type="caution">
    <text evidence="2">The sequence shown here is derived from an EMBL/GenBank/DDBJ whole genome shotgun (WGS) entry which is preliminary data.</text>
</comment>
<dbReference type="Pfam" id="PF03781">
    <property type="entry name" value="FGE-sulfatase"/>
    <property type="match status" value="1"/>
</dbReference>
<dbReference type="InterPro" id="IPR042095">
    <property type="entry name" value="SUMF_sf"/>
</dbReference>
<evidence type="ECO:0000313" key="2">
    <source>
        <dbReference type="EMBL" id="MBW4467344.1"/>
    </source>
</evidence>
<reference evidence="2" key="2">
    <citation type="journal article" date="2022" name="Microbiol. Resour. Announc.">
        <title>Metagenome Sequencing to Explore Phylogenomics of Terrestrial Cyanobacteria.</title>
        <authorList>
            <person name="Ward R.D."/>
            <person name="Stajich J.E."/>
            <person name="Johansen J.R."/>
            <person name="Huntemann M."/>
            <person name="Clum A."/>
            <person name="Foster B."/>
            <person name="Foster B."/>
            <person name="Roux S."/>
            <person name="Palaniappan K."/>
            <person name="Varghese N."/>
            <person name="Mukherjee S."/>
            <person name="Reddy T.B.K."/>
            <person name="Daum C."/>
            <person name="Copeland A."/>
            <person name="Chen I.A."/>
            <person name="Ivanova N.N."/>
            <person name="Kyrpides N.C."/>
            <person name="Shapiro N."/>
            <person name="Eloe-Fadrosh E.A."/>
            <person name="Pietrasiak N."/>
        </authorList>
    </citation>
    <scope>NUCLEOTIDE SEQUENCE</scope>
    <source>
        <strain evidence="2">GSE-TBD4-15B</strain>
    </source>
</reference>
<evidence type="ECO:0000313" key="3">
    <source>
        <dbReference type="Proteomes" id="UP000707356"/>
    </source>
</evidence>
<reference evidence="2" key="1">
    <citation type="submission" date="2021-05" db="EMBL/GenBank/DDBJ databases">
        <authorList>
            <person name="Pietrasiak N."/>
            <person name="Ward R."/>
            <person name="Stajich J.E."/>
            <person name="Kurbessoian T."/>
        </authorList>
    </citation>
    <scope>NUCLEOTIDE SEQUENCE</scope>
    <source>
        <strain evidence="2">GSE-TBD4-15B</strain>
    </source>
</reference>
<gene>
    <name evidence="2" type="ORF">KME07_18105</name>
</gene>
<evidence type="ECO:0000259" key="1">
    <source>
        <dbReference type="Pfam" id="PF03781"/>
    </source>
</evidence>
<name>A0A951PD37_9CYAN</name>
<sequence length="51" mass="5596">MPSEQAFYVLRGGSWGDDPRDCRSASRINTDSGSRDNLDGFRVVCSASRLS</sequence>
<dbReference type="InterPro" id="IPR016187">
    <property type="entry name" value="CTDL_fold"/>
</dbReference>
<dbReference type="InterPro" id="IPR005532">
    <property type="entry name" value="SUMF_dom"/>
</dbReference>
<dbReference type="SUPFAM" id="SSF56436">
    <property type="entry name" value="C-type lectin-like"/>
    <property type="match status" value="1"/>
</dbReference>